<dbReference type="Pfam" id="PF03965">
    <property type="entry name" value="Penicillinase_R"/>
    <property type="match status" value="1"/>
</dbReference>
<dbReference type="InterPro" id="IPR036390">
    <property type="entry name" value="WH_DNA-bd_sf"/>
</dbReference>
<evidence type="ECO:0000313" key="6">
    <source>
        <dbReference type="Proteomes" id="UP000886890"/>
    </source>
</evidence>
<dbReference type="Proteomes" id="UP000886890">
    <property type="component" value="Unassembled WGS sequence"/>
</dbReference>
<accession>A0A9D2BIP4</accession>
<dbReference type="GO" id="GO:0003677">
    <property type="term" value="F:DNA binding"/>
    <property type="evidence" value="ECO:0007669"/>
    <property type="project" value="UniProtKB-KW"/>
</dbReference>
<evidence type="ECO:0000256" key="1">
    <source>
        <dbReference type="ARBA" id="ARBA00011046"/>
    </source>
</evidence>
<evidence type="ECO:0000256" key="2">
    <source>
        <dbReference type="ARBA" id="ARBA00023015"/>
    </source>
</evidence>
<gene>
    <name evidence="5" type="ORF">H9734_10905</name>
</gene>
<comment type="caution">
    <text evidence="5">The sequence shown here is derived from an EMBL/GenBank/DDBJ whole genome shotgun (WGS) entry which is preliminary data.</text>
</comment>
<keyword evidence="2" id="KW-0805">Transcription regulation</keyword>
<evidence type="ECO:0000256" key="3">
    <source>
        <dbReference type="ARBA" id="ARBA00023125"/>
    </source>
</evidence>
<keyword evidence="3" id="KW-0238">DNA-binding</keyword>
<name>A0A9D2BIP4_9FIRM</name>
<dbReference type="Gene3D" id="1.10.10.10">
    <property type="entry name" value="Winged helix-like DNA-binding domain superfamily/Winged helix DNA-binding domain"/>
    <property type="match status" value="1"/>
</dbReference>
<dbReference type="AlphaFoldDB" id="A0A9D2BIP4"/>
<dbReference type="InterPro" id="IPR036388">
    <property type="entry name" value="WH-like_DNA-bd_sf"/>
</dbReference>
<organism evidence="5 6">
    <name type="scientific">Candidatus Fusicatenibacter merdavium</name>
    <dbReference type="NCBI Taxonomy" id="2838600"/>
    <lineage>
        <taxon>Bacteria</taxon>
        <taxon>Bacillati</taxon>
        <taxon>Bacillota</taxon>
        <taxon>Clostridia</taxon>
        <taxon>Lachnospirales</taxon>
        <taxon>Lachnospiraceae</taxon>
        <taxon>Fusicatenibacter</taxon>
    </lineage>
</organism>
<evidence type="ECO:0000313" key="5">
    <source>
        <dbReference type="EMBL" id="HIX78085.1"/>
    </source>
</evidence>
<evidence type="ECO:0000256" key="4">
    <source>
        <dbReference type="ARBA" id="ARBA00023163"/>
    </source>
</evidence>
<sequence length="121" mass="14073">MNTLSDAEWAVMEVLWERDSCTLGEISERLAESMGWRQNTVYTYLTRMEKKGMVRIDKTSLPHRYSFAVSREICAKAERSSLLRKVYKGAAGDLITAFLKESKISEEERKKLRKMLDDMEV</sequence>
<reference evidence="5" key="1">
    <citation type="journal article" date="2021" name="PeerJ">
        <title>Extensive microbial diversity within the chicken gut microbiome revealed by metagenomics and culture.</title>
        <authorList>
            <person name="Gilroy R."/>
            <person name="Ravi A."/>
            <person name="Getino M."/>
            <person name="Pursley I."/>
            <person name="Horton D.L."/>
            <person name="Alikhan N.F."/>
            <person name="Baker D."/>
            <person name="Gharbi K."/>
            <person name="Hall N."/>
            <person name="Watson M."/>
            <person name="Adriaenssens E.M."/>
            <person name="Foster-Nyarko E."/>
            <person name="Jarju S."/>
            <person name="Secka A."/>
            <person name="Antonio M."/>
            <person name="Oren A."/>
            <person name="Chaudhuri R.R."/>
            <person name="La Ragione R."/>
            <person name="Hildebrand F."/>
            <person name="Pallen M.J."/>
        </authorList>
    </citation>
    <scope>NUCLEOTIDE SEQUENCE</scope>
    <source>
        <strain evidence="5">CHK183-1962</strain>
    </source>
</reference>
<proteinExistence type="inferred from homology"/>
<dbReference type="SUPFAM" id="SSF46785">
    <property type="entry name" value="Winged helix' DNA-binding domain"/>
    <property type="match status" value="1"/>
</dbReference>
<reference evidence="5" key="2">
    <citation type="submission" date="2021-04" db="EMBL/GenBank/DDBJ databases">
        <authorList>
            <person name="Gilroy R."/>
        </authorList>
    </citation>
    <scope>NUCLEOTIDE SEQUENCE</scope>
    <source>
        <strain evidence="5">CHK183-1962</strain>
    </source>
</reference>
<dbReference type="Gene3D" id="1.10.4040.10">
    <property type="entry name" value="Penicillinase repressor domain"/>
    <property type="match status" value="1"/>
</dbReference>
<dbReference type="InterPro" id="IPR005650">
    <property type="entry name" value="BlaI_family"/>
</dbReference>
<dbReference type="EMBL" id="DXEK01000180">
    <property type="protein sequence ID" value="HIX78085.1"/>
    <property type="molecule type" value="Genomic_DNA"/>
</dbReference>
<comment type="similarity">
    <text evidence="1">Belongs to the BlaI transcriptional regulatory family.</text>
</comment>
<keyword evidence="4" id="KW-0804">Transcription</keyword>
<protein>
    <submittedName>
        <fullName evidence="5">BlaI/MecI/CopY family transcriptional regulator</fullName>
    </submittedName>
</protein>
<dbReference type="GO" id="GO:0045892">
    <property type="term" value="P:negative regulation of DNA-templated transcription"/>
    <property type="evidence" value="ECO:0007669"/>
    <property type="project" value="InterPro"/>
</dbReference>
<dbReference type="PIRSF" id="PIRSF019455">
    <property type="entry name" value="CopR_AtkY"/>
    <property type="match status" value="1"/>
</dbReference>